<gene>
    <name evidence="2" type="ORF">C7444_11439</name>
</gene>
<name>A0A318H1C8_9BURK</name>
<dbReference type="SUPFAM" id="SSF52091">
    <property type="entry name" value="SpoIIaa-like"/>
    <property type="match status" value="1"/>
</dbReference>
<dbReference type="CDD" id="cd07041">
    <property type="entry name" value="STAS_RsbR_RsbS_like"/>
    <property type="match status" value="1"/>
</dbReference>
<dbReference type="OrthoDB" id="9797171at2"/>
<dbReference type="AlphaFoldDB" id="A0A318H1C8"/>
<comment type="caution">
    <text evidence="2">The sequence shown here is derived from an EMBL/GenBank/DDBJ whole genome shotgun (WGS) entry which is preliminary data.</text>
</comment>
<protein>
    <submittedName>
        <fullName evidence="2">RsbT antagonist protein RsbS</fullName>
    </submittedName>
</protein>
<dbReference type="RefSeq" id="WP_110401530.1">
    <property type="nucleotide sequence ID" value="NZ_QJJS01000014.1"/>
</dbReference>
<dbReference type="EMBL" id="QJJS01000014">
    <property type="protein sequence ID" value="PXW94340.1"/>
    <property type="molecule type" value="Genomic_DNA"/>
</dbReference>
<evidence type="ECO:0000259" key="1">
    <source>
        <dbReference type="PROSITE" id="PS50801"/>
    </source>
</evidence>
<keyword evidence="3" id="KW-1185">Reference proteome</keyword>
<dbReference type="PANTHER" id="PTHR33745">
    <property type="entry name" value="RSBT ANTAGONIST PROTEIN RSBS-RELATED"/>
    <property type="match status" value="1"/>
</dbReference>
<dbReference type="Gene3D" id="3.30.750.24">
    <property type="entry name" value="STAS domain"/>
    <property type="match status" value="1"/>
</dbReference>
<dbReference type="InterPro" id="IPR051932">
    <property type="entry name" value="Bact_StressResp_Reg"/>
</dbReference>
<dbReference type="Proteomes" id="UP000247811">
    <property type="component" value="Unassembled WGS sequence"/>
</dbReference>
<dbReference type="InterPro" id="IPR002645">
    <property type="entry name" value="STAS_dom"/>
</dbReference>
<sequence>MRVPLLRLNAQILIVPLHADVNDDGVLDFQDDVTNRVARDQVKGVVIDVSALDVVDSYMARVLNDTARMLRLLGASVVVCGVQPSVALTLVEMGRNLVDVPTAFNLERALVRLQSMMASADAAWSAEGAPDEPTHD</sequence>
<proteinExistence type="predicted"/>
<accession>A0A318H1C8</accession>
<dbReference type="Pfam" id="PF01740">
    <property type="entry name" value="STAS"/>
    <property type="match status" value="1"/>
</dbReference>
<organism evidence="2 3">
    <name type="scientific">Sphaerotilus hippei</name>
    <dbReference type="NCBI Taxonomy" id="744406"/>
    <lineage>
        <taxon>Bacteria</taxon>
        <taxon>Pseudomonadati</taxon>
        <taxon>Pseudomonadota</taxon>
        <taxon>Betaproteobacteria</taxon>
        <taxon>Burkholderiales</taxon>
        <taxon>Sphaerotilaceae</taxon>
        <taxon>Sphaerotilus</taxon>
    </lineage>
</organism>
<dbReference type="PROSITE" id="PS50801">
    <property type="entry name" value="STAS"/>
    <property type="match status" value="1"/>
</dbReference>
<dbReference type="InterPro" id="IPR036513">
    <property type="entry name" value="STAS_dom_sf"/>
</dbReference>
<evidence type="ECO:0000313" key="2">
    <source>
        <dbReference type="EMBL" id="PXW94340.1"/>
    </source>
</evidence>
<evidence type="ECO:0000313" key="3">
    <source>
        <dbReference type="Proteomes" id="UP000247811"/>
    </source>
</evidence>
<reference evidence="2 3" key="1">
    <citation type="submission" date="2018-05" db="EMBL/GenBank/DDBJ databases">
        <title>Genomic Encyclopedia of Type Strains, Phase IV (KMG-IV): sequencing the most valuable type-strain genomes for metagenomic binning, comparative biology and taxonomic classification.</title>
        <authorList>
            <person name="Goeker M."/>
        </authorList>
    </citation>
    <scope>NUCLEOTIDE SEQUENCE [LARGE SCALE GENOMIC DNA]</scope>
    <source>
        <strain evidence="2 3">DSM 566</strain>
    </source>
</reference>
<feature type="domain" description="STAS" evidence="1">
    <location>
        <begin position="2"/>
        <end position="113"/>
    </location>
</feature>
<dbReference type="PANTHER" id="PTHR33745:SF1">
    <property type="entry name" value="RSBT ANTAGONIST PROTEIN RSBS"/>
    <property type="match status" value="1"/>
</dbReference>